<dbReference type="CDD" id="cd06225">
    <property type="entry name" value="HAMP"/>
    <property type="match status" value="1"/>
</dbReference>
<evidence type="ECO:0000259" key="17">
    <source>
        <dbReference type="PROSITE" id="PS50885"/>
    </source>
</evidence>
<evidence type="ECO:0000259" key="16">
    <source>
        <dbReference type="PROSITE" id="PS50109"/>
    </source>
</evidence>
<dbReference type="RefSeq" id="WP_380969981.1">
    <property type="nucleotide sequence ID" value="NZ_JBHTCO010000045.1"/>
</dbReference>
<keyword evidence="6 15" id="KW-0812">Transmembrane</keyword>
<dbReference type="GO" id="GO:0016301">
    <property type="term" value="F:kinase activity"/>
    <property type="evidence" value="ECO:0007669"/>
    <property type="project" value="UniProtKB-KW"/>
</dbReference>
<reference evidence="19" key="1">
    <citation type="journal article" date="2019" name="Int. J. Syst. Evol. Microbiol.">
        <title>The Global Catalogue of Microorganisms (GCM) 10K type strain sequencing project: providing services to taxonomists for standard genome sequencing and annotation.</title>
        <authorList>
            <consortium name="The Broad Institute Genomics Platform"/>
            <consortium name="The Broad Institute Genome Sequencing Center for Infectious Disease"/>
            <person name="Wu L."/>
            <person name="Ma J."/>
        </authorList>
    </citation>
    <scope>NUCLEOTIDE SEQUENCE [LARGE SCALE GENOMIC DNA]</scope>
    <source>
        <strain evidence="19">CGMCC 1.16305</strain>
    </source>
</reference>
<evidence type="ECO:0000256" key="10">
    <source>
        <dbReference type="ARBA" id="ARBA00022989"/>
    </source>
</evidence>
<evidence type="ECO:0000256" key="13">
    <source>
        <dbReference type="PIRNR" id="PIRNR037431"/>
    </source>
</evidence>
<dbReference type="EMBL" id="JBHTCO010000045">
    <property type="protein sequence ID" value="MFC7395420.1"/>
    <property type="molecule type" value="Genomic_DNA"/>
</dbReference>
<protein>
    <recommendedName>
        <fullName evidence="13">Sensor histidine kinase</fullName>
        <ecNumber evidence="13">2.7.13.3</ecNumber>
    </recommendedName>
</protein>
<feature type="domain" description="Histidine kinase" evidence="16">
    <location>
        <begin position="153"/>
        <end position="347"/>
    </location>
</feature>
<dbReference type="InterPro" id="IPR017202">
    <property type="entry name" value="LiaS/VraS"/>
</dbReference>
<evidence type="ECO:0000256" key="7">
    <source>
        <dbReference type="ARBA" id="ARBA00022741"/>
    </source>
</evidence>
<keyword evidence="4" id="KW-0597">Phosphoprotein</keyword>
<dbReference type="PANTHER" id="PTHR24421:SF37">
    <property type="entry name" value="SENSOR HISTIDINE KINASE NARS"/>
    <property type="match status" value="1"/>
</dbReference>
<dbReference type="CDD" id="cd16917">
    <property type="entry name" value="HATPase_UhpB-NarQ-NarX-like"/>
    <property type="match status" value="1"/>
</dbReference>
<feature type="domain" description="HAMP" evidence="17">
    <location>
        <begin position="74"/>
        <end position="126"/>
    </location>
</feature>
<dbReference type="SMART" id="SM00387">
    <property type="entry name" value="HATPase_c"/>
    <property type="match status" value="1"/>
</dbReference>
<evidence type="ECO:0000256" key="1">
    <source>
        <dbReference type="ARBA" id="ARBA00000085"/>
    </source>
</evidence>
<evidence type="ECO:0000313" key="18">
    <source>
        <dbReference type="EMBL" id="MFC7395420.1"/>
    </source>
</evidence>
<feature type="transmembrane region" description="Helical" evidence="15">
    <location>
        <begin position="16"/>
        <end position="36"/>
    </location>
</feature>
<dbReference type="SUPFAM" id="SSF55874">
    <property type="entry name" value="ATPase domain of HSP90 chaperone/DNA topoisomerase II/histidine kinase"/>
    <property type="match status" value="1"/>
</dbReference>
<evidence type="ECO:0000256" key="5">
    <source>
        <dbReference type="ARBA" id="ARBA00022679"/>
    </source>
</evidence>
<keyword evidence="8 13" id="KW-0418">Kinase</keyword>
<evidence type="ECO:0000256" key="6">
    <source>
        <dbReference type="ARBA" id="ARBA00022692"/>
    </source>
</evidence>
<name>A0ABW2Q408_9BACL</name>
<dbReference type="SMART" id="SM00304">
    <property type="entry name" value="HAMP"/>
    <property type="match status" value="1"/>
</dbReference>
<keyword evidence="19" id="KW-1185">Reference proteome</keyword>
<evidence type="ECO:0000256" key="4">
    <source>
        <dbReference type="ARBA" id="ARBA00022553"/>
    </source>
</evidence>
<dbReference type="InterPro" id="IPR011712">
    <property type="entry name" value="Sig_transdc_His_kin_sub3_dim/P"/>
</dbReference>
<dbReference type="Proteomes" id="UP001596505">
    <property type="component" value="Unassembled WGS sequence"/>
</dbReference>
<keyword evidence="5 13" id="KW-0808">Transferase</keyword>
<comment type="subcellular location">
    <subcellularLocation>
        <location evidence="2 13">Cell membrane</location>
        <topology evidence="2 13">Multi-pass membrane protein</topology>
    </subcellularLocation>
</comment>
<feature type="transmembrane region" description="Helical" evidence="15">
    <location>
        <begin position="48"/>
        <end position="72"/>
    </location>
</feature>
<dbReference type="Gene3D" id="6.10.340.10">
    <property type="match status" value="1"/>
</dbReference>
<evidence type="ECO:0000256" key="14">
    <source>
        <dbReference type="SAM" id="Coils"/>
    </source>
</evidence>
<keyword evidence="12 13" id="KW-0472">Membrane</keyword>
<evidence type="ECO:0000256" key="2">
    <source>
        <dbReference type="ARBA" id="ARBA00004651"/>
    </source>
</evidence>
<evidence type="ECO:0000256" key="3">
    <source>
        <dbReference type="ARBA" id="ARBA00022475"/>
    </source>
</evidence>
<keyword evidence="7 13" id="KW-0547">Nucleotide-binding</keyword>
<evidence type="ECO:0000256" key="11">
    <source>
        <dbReference type="ARBA" id="ARBA00023012"/>
    </source>
</evidence>
<dbReference type="Pfam" id="PF07730">
    <property type="entry name" value="HisKA_3"/>
    <property type="match status" value="1"/>
</dbReference>
<dbReference type="InterPro" id="IPR050482">
    <property type="entry name" value="Sensor_HK_TwoCompSys"/>
</dbReference>
<evidence type="ECO:0000256" key="8">
    <source>
        <dbReference type="ARBA" id="ARBA00022777"/>
    </source>
</evidence>
<dbReference type="InterPro" id="IPR036890">
    <property type="entry name" value="HATPase_C_sf"/>
</dbReference>
<keyword evidence="9 13" id="KW-0067">ATP-binding</keyword>
<keyword evidence="10 15" id="KW-1133">Transmembrane helix</keyword>
<dbReference type="PIRSF" id="PIRSF037431">
    <property type="entry name" value="STHK_LiaS"/>
    <property type="match status" value="1"/>
</dbReference>
<keyword evidence="11 13" id="KW-0902">Two-component regulatory system</keyword>
<dbReference type="InterPro" id="IPR005467">
    <property type="entry name" value="His_kinase_dom"/>
</dbReference>
<sequence>MRKRRLTNIQWRMTQFTLWICLFTALALLAIFFFYYKLDFRVLLTAGWFHIPFILLILIFAIVLGILTGFIYGNMLKKRLELLVESILKYERGNYAHRVPYLGDDEIGLMADHLNQMADTIEKQVASLQKLSTEKAEWNDQLKKSVISEERQRLARELHDAVSQQLFAISMMASAIQENLDPANQKLKQQMAMVEKMAGNAQNEMRALLMHLRPATLEGKGLKEGLEELFVEFKAKQPVDIRWDIKEIPSLPKGIEDHLFRIVQEAMSNVFRHSQATSVAVRLGVMNRQLLLRILDNGIGFDMDKPKTSSYGLESIKERANEIGGVAEIISFPGKGVQIEVKVPIIDIEREREQ</sequence>
<comment type="catalytic activity">
    <reaction evidence="1 13">
        <text>ATP + protein L-histidine = ADP + protein N-phospho-L-histidine.</text>
        <dbReference type="EC" id="2.7.13.3"/>
    </reaction>
</comment>
<dbReference type="Gene3D" id="3.30.565.10">
    <property type="entry name" value="Histidine kinase-like ATPase, C-terminal domain"/>
    <property type="match status" value="1"/>
</dbReference>
<keyword evidence="3 13" id="KW-1003">Cell membrane</keyword>
<dbReference type="PROSITE" id="PS50109">
    <property type="entry name" value="HIS_KIN"/>
    <property type="match status" value="1"/>
</dbReference>
<comment type="caution">
    <text evidence="18">The sequence shown here is derived from an EMBL/GenBank/DDBJ whole genome shotgun (WGS) entry which is preliminary data.</text>
</comment>
<evidence type="ECO:0000256" key="12">
    <source>
        <dbReference type="ARBA" id="ARBA00023136"/>
    </source>
</evidence>
<dbReference type="InterPro" id="IPR003660">
    <property type="entry name" value="HAMP_dom"/>
</dbReference>
<evidence type="ECO:0000256" key="15">
    <source>
        <dbReference type="SAM" id="Phobius"/>
    </source>
</evidence>
<feature type="coiled-coil region" evidence="14">
    <location>
        <begin position="111"/>
        <end position="141"/>
    </location>
</feature>
<accession>A0ABW2Q408</accession>
<dbReference type="PANTHER" id="PTHR24421">
    <property type="entry name" value="NITRATE/NITRITE SENSOR PROTEIN NARX-RELATED"/>
    <property type="match status" value="1"/>
</dbReference>
<dbReference type="Gene3D" id="1.20.5.1930">
    <property type="match status" value="1"/>
</dbReference>
<evidence type="ECO:0000313" key="19">
    <source>
        <dbReference type="Proteomes" id="UP001596505"/>
    </source>
</evidence>
<dbReference type="InterPro" id="IPR003594">
    <property type="entry name" value="HATPase_dom"/>
</dbReference>
<dbReference type="Pfam" id="PF00672">
    <property type="entry name" value="HAMP"/>
    <property type="match status" value="1"/>
</dbReference>
<dbReference type="PROSITE" id="PS50885">
    <property type="entry name" value="HAMP"/>
    <property type="match status" value="1"/>
</dbReference>
<dbReference type="SUPFAM" id="SSF158472">
    <property type="entry name" value="HAMP domain-like"/>
    <property type="match status" value="1"/>
</dbReference>
<proteinExistence type="predicted"/>
<organism evidence="18 19">
    <name type="scientific">Scopulibacillus cellulosilyticus</name>
    <dbReference type="NCBI Taxonomy" id="2665665"/>
    <lineage>
        <taxon>Bacteria</taxon>
        <taxon>Bacillati</taxon>
        <taxon>Bacillota</taxon>
        <taxon>Bacilli</taxon>
        <taxon>Bacillales</taxon>
        <taxon>Sporolactobacillaceae</taxon>
        <taxon>Scopulibacillus</taxon>
    </lineage>
</organism>
<evidence type="ECO:0000256" key="9">
    <source>
        <dbReference type="ARBA" id="ARBA00022840"/>
    </source>
</evidence>
<gene>
    <name evidence="18" type="ORF">ACFQRG_21160</name>
</gene>
<dbReference type="EC" id="2.7.13.3" evidence="13"/>
<dbReference type="Pfam" id="PF02518">
    <property type="entry name" value="HATPase_c"/>
    <property type="match status" value="1"/>
</dbReference>
<keyword evidence="14" id="KW-0175">Coiled coil</keyword>